<dbReference type="EMBL" id="QZWG01000008">
    <property type="protein sequence ID" value="RZB95728.1"/>
    <property type="molecule type" value="Genomic_DNA"/>
</dbReference>
<proteinExistence type="predicted"/>
<evidence type="ECO:0000313" key="3">
    <source>
        <dbReference type="EMBL" id="RZB95728.1"/>
    </source>
</evidence>
<dbReference type="Gene3D" id="1.10.287.110">
    <property type="entry name" value="DnaJ domain"/>
    <property type="match status" value="1"/>
</dbReference>
<dbReference type="SMR" id="A0A445JBA5"/>
<dbReference type="GO" id="GO:0009507">
    <property type="term" value="C:chloroplast"/>
    <property type="evidence" value="ECO:0007669"/>
    <property type="project" value="TreeGrafter"/>
</dbReference>
<sequence length="195" mass="22286">MIKKIRAMNVLYLSSSSSLSMSKPFQFSSKHHQRASSVKFGGVSCRAATLTQENLYKILSVCPGSATMDEIKRAYRSMALQYHPDVCHDPSMKEESTRMFVQLNTAYKTLSNPRLREEYDSELGLGSTEMSTVSSDHHERWGSVSVSSEHERWESRFQEQMIELKTRSRRRMGQKGQGGSSGSSRMRTQNMRDRN</sequence>
<dbReference type="Gramene" id="XM_028389459.1">
    <property type="protein sequence ID" value="XP_028245260.1"/>
    <property type="gene ID" value="LOC114422897"/>
</dbReference>
<evidence type="ECO:0000256" key="1">
    <source>
        <dbReference type="SAM" id="MobiDB-lite"/>
    </source>
</evidence>
<dbReference type="SUPFAM" id="SSF46565">
    <property type="entry name" value="Chaperone J-domain"/>
    <property type="match status" value="1"/>
</dbReference>
<accession>A0A445JBA5</accession>
<protein>
    <submittedName>
        <fullName evidence="3">Chaperone protein dnaJ 20, chloroplastic</fullName>
    </submittedName>
</protein>
<reference evidence="3 4" key="1">
    <citation type="submission" date="2018-09" db="EMBL/GenBank/DDBJ databases">
        <title>A high-quality reference genome of wild soybean provides a powerful tool to mine soybean genomes.</title>
        <authorList>
            <person name="Xie M."/>
            <person name="Chung C.Y.L."/>
            <person name="Li M.-W."/>
            <person name="Wong F.-L."/>
            <person name="Chan T.-F."/>
            <person name="Lam H.-M."/>
        </authorList>
    </citation>
    <scope>NUCLEOTIDE SEQUENCE [LARGE SCALE GENOMIC DNA]</scope>
    <source>
        <strain evidence="4">cv. W05</strain>
        <tissue evidence="3">Hypocotyl of etiolated seedlings</tissue>
    </source>
</reference>
<keyword evidence="4" id="KW-1185">Reference proteome</keyword>
<dbReference type="PANTHER" id="PTHR45090:SF17">
    <property type="entry name" value="CHAPERONE DNAJ DOMAIN PROTEIN"/>
    <property type="match status" value="1"/>
</dbReference>
<feature type="region of interest" description="Disordered" evidence="1">
    <location>
        <begin position="155"/>
        <end position="195"/>
    </location>
</feature>
<dbReference type="Pfam" id="PF00226">
    <property type="entry name" value="DnaJ"/>
    <property type="match status" value="1"/>
</dbReference>
<gene>
    <name evidence="3" type="ORF">D0Y65_019875</name>
</gene>
<organism evidence="3 4">
    <name type="scientific">Glycine soja</name>
    <name type="common">Wild soybean</name>
    <dbReference type="NCBI Taxonomy" id="3848"/>
    <lineage>
        <taxon>Eukaryota</taxon>
        <taxon>Viridiplantae</taxon>
        <taxon>Streptophyta</taxon>
        <taxon>Embryophyta</taxon>
        <taxon>Tracheophyta</taxon>
        <taxon>Spermatophyta</taxon>
        <taxon>Magnoliopsida</taxon>
        <taxon>eudicotyledons</taxon>
        <taxon>Gunneridae</taxon>
        <taxon>Pentapetalae</taxon>
        <taxon>rosids</taxon>
        <taxon>fabids</taxon>
        <taxon>Fabales</taxon>
        <taxon>Fabaceae</taxon>
        <taxon>Papilionoideae</taxon>
        <taxon>50 kb inversion clade</taxon>
        <taxon>NPAAA clade</taxon>
        <taxon>indigoferoid/millettioid clade</taxon>
        <taxon>Phaseoleae</taxon>
        <taxon>Glycine</taxon>
        <taxon>Glycine subgen. Soja</taxon>
    </lineage>
</organism>
<dbReference type="PRINTS" id="PR00625">
    <property type="entry name" value="JDOMAIN"/>
</dbReference>
<name>A0A445JBA5_GLYSO</name>
<dbReference type="InterPro" id="IPR036869">
    <property type="entry name" value="J_dom_sf"/>
</dbReference>
<dbReference type="PANTHER" id="PTHR45090">
    <property type="entry name" value="CHAPERONE PROTEIN DNAJ 20 CHLOROPLASTIC"/>
    <property type="match status" value="1"/>
</dbReference>
<feature type="compositionally biased region" description="Basic and acidic residues" evidence="1">
    <location>
        <begin position="155"/>
        <end position="166"/>
    </location>
</feature>
<dbReference type="CDD" id="cd06257">
    <property type="entry name" value="DnaJ"/>
    <property type="match status" value="1"/>
</dbReference>
<feature type="domain" description="J" evidence="2">
    <location>
        <begin position="54"/>
        <end position="123"/>
    </location>
</feature>
<evidence type="ECO:0000313" key="4">
    <source>
        <dbReference type="Proteomes" id="UP000289340"/>
    </source>
</evidence>
<dbReference type="Proteomes" id="UP000289340">
    <property type="component" value="Chromosome 8"/>
</dbReference>
<dbReference type="AlphaFoldDB" id="A0A445JBA5"/>
<comment type="caution">
    <text evidence="3">The sequence shown here is derived from an EMBL/GenBank/DDBJ whole genome shotgun (WGS) entry which is preliminary data.</text>
</comment>
<dbReference type="InterPro" id="IPR053232">
    <property type="entry name" value="DnaJ_C/III_chloroplastic"/>
</dbReference>
<dbReference type="SMART" id="SM00271">
    <property type="entry name" value="DnaJ"/>
    <property type="match status" value="1"/>
</dbReference>
<evidence type="ECO:0000259" key="2">
    <source>
        <dbReference type="PROSITE" id="PS50076"/>
    </source>
</evidence>
<dbReference type="InterPro" id="IPR001623">
    <property type="entry name" value="DnaJ_domain"/>
</dbReference>
<dbReference type="PROSITE" id="PS50076">
    <property type="entry name" value="DNAJ_2"/>
    <property type="match status" value="1"/>
</dbReference>
<dbReference type="FunFam" id="1.10.287.110:FF:000098">
    <property type="entry name" value="Chaperone protein dnaJ 20, chloroplastic"/>
    <property type="match status" value="1"/>
</dbReference>